<dbReference type="Gene3D" id="3.40.1260.10">
    <property type="entry name" value="DsrEFH-like"/>
    <property type="match status" value="1"/>
</dbReference>
<dbReference type="EMBL" id="MWQO01000022">
    <property type="protein sequence ID" value="THD10777.1"/>
    <property type="molecule type" value="Genomic_DNA"/>
</dbReference>
<comment type="caution">
    <text evidence="1">The sequence shown here is derived from an EMBL/GenBank/DDBJ whole genome shotgun (WGS) entry which is preliminary data.</text>
</comment>
<proteinExistence type="predicted"/>
<dbReference type="AlphaFoldDB" id="A0A4S3KP68"/>
<dbReference type="SUPFAM" id="SSF75169">
    <property type="entry name" value="DsrEFH-like"/>
    <property type="match status" value="1"/>
</dbReference>
<dbReference type="Proteomes" id="UP000307749">
    <property type="component" value="Unassembled WGS sequence"/>
</dbReference>
<dbReference type="OrthoDB" id="5784507at2"/>
<dbReference type="InterPro" id="IPR003787">
    <property type="entry name" value="Sulphur_relay_DsrE/F-like"/>
</dbReference>
<evidence type="ECO:0000313" key="1">
    <source>
        <dbReference type="EMBL" id="THD10777.1"/>
    </source>
</evidence>
<name>A0A4S3KP68_9GAMM</name>
<dbReference type="RefSeq" id="WP_081129851.1">
    <property type="nucleotide sequence ID" value="NZ_DAHXOC010000017.1"/>
</dbReference>
<reference evidence="1 2" key="1">
    <citation type="submission" date="2017-02" db="EMBL/GenBank/DDBJ databases">
        <title>Whole genome sequencing of Metallibacterium scheffleri DSM 24874 (T).</title>
        <authorList>
            <person name="Kumar S."/>
            <person name="Patil P."/>
            <person name="Patil P.B."/>
        </authorList>
    </citation>
    <scope>NUCLEOTIDE SEQUENCE [LARGE SCALE GENOMIC DNA]</scope>
    <source>
        <strain evidence="1 2">DSM 24874</strain>
    </source>
</reference>
<dbReference type="STRING" id="993689.GCA_002077135_01598"/>
<protein>
    <submittedName>
        <fullName evidence="1">Peroxiredoxin</fullName>
    </submittedName>
</protein>
<organism evidence="1 2">
    <name type="scientific">Metallibacterium scheffleri</name>
    <dbReference type="NCBI Taxonomy" id="993689"/>
    <lineage>
        <taxon>Bacteria</taxon>
        <taxon>Pseudomonadati</taxon>
        <taxon>Pseudomonadota</taxon>
        <taxon>Gammaproteobacteria</taxon>
        <taxon>Lysobacterales</taxon>
        <taxon>Rhodanobacteraceae</taxon>
        <taxon>Metallibacterium</taxon>
    </lineage>
</organism>
<evidence type="ECO:0000313" key="2">
    <source>
        <dbReference type="Proteomes" id="UP000307749"/>
    </source>
</evidence>
<keyword evidence="2" id="KW-1185">Reference proteome</keyword>
<dbReference type="Pfam" id="PF02635">
    <property type="entry name" value="DsrE"/>
    <property type="match status" value="1"/>
</dbReference>
<gene>
    <name evidence="1" type="ORF">B1806_07000</name>
</gene>
<dbReference type="InterPro" id="IPR027396">
    <property type="entry name" value="DsrEFH-like"/>
</dbReference>
<accession>A0A4S3KP68</accession>
<sequence>MSDAKTTTPPAADLVIILITGAENPKRLPSAFFLAATAAAAEQNVVMYFTGPATELLAKGKAESIVPMPGGKNVAGFIKLATDNGVQIIGCLQSLELFGMTVADLGYPVPMMTPSAALPSLAAAGRLLTW</sequence>